<dbReference type="HOGENOM" id="CLU_136127_1_1_6"/>
<evidence type="ECO:0000313" key="3">
    <source>
        <dbReference type="Proteomes" id="UP000008075"/>
    </source>
</evidence>
<keyword evidence="1 2" id="KW-0812">Transmembrane</keyword>
<keyword evidence="3" id="KW-1185">Reference proteome</keyword>
<evidence type="ECO:0000256" key="1">
    <source>
        <dbReference type="SAM" id="Phobius"/>
    </source>
</evidence>
<feature type="transmembrane region" description="Helical" evidence="1">
    <location>
        <begin position="85"/>
        <end position="108"/>
    </location>
</feature>
<accession>D3VGG2</accession>
<dbReference type="Proteomes" id="UP000008075">
    <property type="component" value="Chromosome"/>
</dbReference>
<protein>
    <submittedName>
        <fullName evidence="2">PHAGE-RELATED TRANSMEMBRANE PROTEIN</fullName>
    </submittedName>
</protein>
<dbReference type="STRING" id="406817.XNC1_2339"/>
<dbReference type="eggNOG" id="ENOG503381M">
    <property type="taxonomic scope" value="Bacteria"/>
</dbReference>
<dbReference type="InterPro" id="IPR032637">
    <property type="entry name" value="Phage_holin-like"/>
</dbReference>
<dbReference type="RefSeq" id="WP_013184389.1">
    <property type="nucleotide sequence ID" value="NC_014228.1"/>
</dbReference>
<reference evidence="2 3" key="1">
    <citation type="journal article" date="2011" name="PLoS ONE">
        <title>The entomopathogenic bacterial endosymbionts xenorhabdus and photorhabdus: convergent lifestyles from divergent genomes.</title>
        <authorList>
            <person name="Chaston J.M."/>
            <person name="Suen G."/>
            <person name="Tucker S.L."/>
            <person name="Andersen A.W."/>
            <person name="Bhasin A."/>
            <person name="Bode E."/>
            <person name="Bode H.B."/>
            <person name="Brachmann A.O."/>
            <person name="Cowles C.E."/>
            <person name="Cowles K.N."/>
            <person name="Darby C."/>
            <person name="de Leon L."/>
            <person name="Drace K."/>
            <person name="Du Z."/>
            <person name="Givaudan A."/>
            <person name="Herbert Tran E.E."/>
            <person name="Jewell K.A."/>
            <person name="Knack J.J."/>
            <person name="Krasomil-Osterfeld K.C."/>
            <person name="Kukor R."/>
            <person name="Lanois A."/>
            <person name="Latreille P."/>
            <person name="Leimgruber N.K."/>
            <person name="Lipke C.M."/>
            <person name="Liu R."/>
            <person name="Lu X."/>
            <person name="Martens E.C."/>
            <person name="Marri P.R."/>
            <person name="Medigue C."/>
            <person name="Menard M.L."/>
            <person name="Miller N.M."/>
            <person name="Morales-Soto N."/>
            <person name="Norton S."/>
            <person name="Ogier J.C."/>
            <person name="Orchard S.S."/>
            <person name="Park D."/>
            <person name="Park Y."/>
            <person name="Qurollo B.A."/>
            <person name="Sugar D.R."/>
            <person name="Richards G.R."/>
            <person name="Rouy Z."/>
            <person name="Slominski B."/>
            <person name="Slominski K."/>
            <person name="Snyder H."/>
            <person name="Tjaden B.C."/>
            <person name="van der Hoeven R."/>
            <person name="Welch R.D."/>
            <person name="Wheeler C."/>
            <person name="Xiang B."/>
            <person name="Barbazuk B."/>
            <person name="Gaudriault S."/>
            <person name="Goodner B."/>
            <person name="Slater S.C."/>
            <person name="Forst S."/>
            <person name="Goldman B.S."/>
            <person name="Goodrich-Blair H."/>
        </authorList>
    </citation>
    <scope>NUCLEOTIDE SEQUENCE [LARGE SCALE GENOMIC DNA]</scope>
    <source>
        <strain evidence="3">ATCC 19061 / DSM 3370 / CCUG 14189 / LMG 1036 / NCIMB 9965 / AN6</strain>
    </source>
</reference>
<evidence type="ECO:0000313" key="2">
    <source>
        <dbReference type="EMBL" id="CBJ90398.1"/>
    </source>
</evidence>
<dbReference type="AlphaFoldDB" id="D3VGG2"/>
<sequence>MTIIQSPTLTGGENLLLSGSTVIGIFTDFPTGLLLSAFTGAVVFVVSAHDLSILNKILLFGVSMTAGIIAAPFTASVISAFTPSLVVACSNVGALVASSVAVRVLLILSTNSSGLLRKLLGGKKHDSL</sequence>
<name>D3VGG2_XENNA</name>
<dbReference type="KEGG" id="xne:XNC1_2339"/>
<feature type="transmembrane region" description="Helical" evidence="1">
    <location>
        <begin position="57"/>
        <end position="79"/>
    </location>
</feature>
<keyword evidence="1" id="KW-0472">Membrane</keyword>
<dbReference type="Pfam" id="PF16931">
    <property type="entry name" value="Phage_holin_8"/>
    <property type="match status" value="1"/>
</dbReference>
<keyword evidence="1" id="KW-1133">Transmembrane helix</keyword>
<gene>
    <name evidence="2" type="ordered locus">XNC1_2339</name>
</gene>
<dbReference type="GeneID" id="24903724"/>
<proteinExistence type="predicted"/>
<dbReference type="EMBL" id="FN667742">
    <property type="protein sequence ID" value="CBJ90398.1"/>
    <property type="molecule type" value="Genomic_DNA"/>
</dbReference>
<organism evidence="2 3">
    <name type="scientific">Xenorhabdus nematophila (strain ATCC 19061 / DSM 3370 / CCUG 14189 / LMG 1036 / NCIMB 9965 / AN6)</name>
    <dbReference type="NCBI Taxonomy" id="406817"/>
    <lineage>
        <taxon>Bacteria</taxon>
        <taxon>Pseudomonadati</taxon>
        <taxon>Pseudomonadota</taxon>
        <taxon>Gammaproteobacteria</taxon>
        <taxon>Enterobacterales</taxon>
        <taxon>Morganellaceae</taxon>
        <taxon>Xenorhabdus</taxon>
    </lineage>
</organism>
<feature type="transmembrane region" description="Helical" evidence="1">
    <location>
        <begin position="22"/>
        <end position="45"/>
    </location>
</feature>